<organism evidence="1 2">
    <name type="scientific">Streptomyces lonarensis</name>
    <dbReference type="NCBI Taxonomy" id="700599"/>
    <lineage>
        <taxon>Bacteria</taxon>
        <taxon>Bacillati</taxon>
        <taxon>Actinomycetota</taxon>
        <taxon>Actinomycetes</taxon>
        <taxon>Kitasatosporales</taxon>
        <taxon>Streptomycetaceae</taxon>
        <taxon>Streptomyces</taxon>
    </lineage>
</organism>
<dbReference type="Proteomes" id="UP000578686">
    <property type="component" value="Unassembled WGS sequence"/>
</dbReference>
<gene>
    <name evidence="1" type="ORF">HCN56_02580</name>
</gene>
<keyword evidence="2" id="KW-1185">Reference proteome</keyword>
<reference evidence="1 2" key="1">
    <citation type="submission" date="2020-03" db="EMBL/GenBank/DDBJ databases">
        <title>Draft genome of Streptomyces sp. ventii, isolated from the Axial Seamount in the Pacific Ocean, and resequencing of the two type strains Streptomyces lonarensis strain NCL 716 and Streptomyces bohaiensis strain 11A07.</title>
        <authorList>
            <person name="Loughran R.M."/>
            <person name="Pfannmuller K.M."/>
            <person name="Wasson B.J."/>
            <person name="Deadmond M.C."/>
            <person name="Paddock B.E."/>
            <person name="Koyack M.J."/>
            <person name="Gallegos D.A."/>
            <person name="Mitchell E.A."/>
            <person name="Ushijima B."/>
            <person name="Saw J.H."/>
            <person name="Mcphail K.L."/>
            <person name="Videau P."/>
        </authorList>
    </citation>
    <scope>NUCLEOTIDE SEQUENCE [LARGE SCALE GENOMIC DNA]</scope>
    <source>
        <strain evidence="1 2">NCL716</strain>
    </source>
</reference>
<name>A0A7X6CXQ5_9ACTN</name>
<sequence>MSHRFEPGAGHGQVVLVKTILTRSVAPSALSLPPADPGEELTVSGPATARTAISYTARAEDCVEKRDTAVNTQVPGTDTVLYAPFANANGFVVCEGTVAYGQMYPGGI</sequence>
<dbReference type="RefSeq" id="WP_167967792.1">
    <property type="nucleotide sequence ID" value="NZ_BHZG01000013.1"/>
</dbReference>
<dbReference type="AlphaFoldDB" id="A0A7X6CXQ5"/>
<dbReference type="EMBL" id="JAAVJD010000008">
    <property type="protein sequence ID" value="NJQ04494.1"/>
    <property type="molecule type" value="Genomic_DNA"/>
</dbReference>
<proteinExistence type="predicted"/>
<comment type="caution">
    <text evidence="1">The sequence shown here is derived from an EMBL/GenBank/DDBJ whole genome shotgun (WGS) entry which is preliminary data.</text>
</comment>
<evidence type="ECO:0000313" key="1">
    <source>
        <dbReference type="EMBL" id="NJQ04494.1"/>
    </source>
</evidence>
<evidence type="ECO:0000313" key="2">
    <source>
        <dbReference type="Proteomes" id="UP000578686"/>
    </source>
</evidence>
<protein>
    <submittedName>
        <fullName evidence="1">Uncharacterized protein</fullName>
    </submittedName>
</protein>
<accession>A0A7X6CXQ5</accession>